<organism evidence="1 2">
    <name type="scientific">Candida boidinii</name>
    <name type="common">Yeast</name>
    <dbReference type="NCBI Taxonomy" id="5477"/>
    <lineage>
        <taxon>Eukaryota</taxon>
        <taxon>Fungi</taxon>
        <taxon>Dikarya</taxon>
        <taxon>Ascomycota</taxon>
        <taxon>Saccharomycotina</taxon>
        <taxon>Pichiomycetes</taxon>
        <taxon>Pichiales</taxon>
        <taxon>Pichiaceae</taxon>
        <taxon>Ogataea</taxon>
        <taxon>Ogataea/Candida clade</taxon>
    </lineage>
</organism>
<proteinExistence type="predicted"/>
<reference evidence="1" key="1">
    <citation type="submission" date="2023-04" db="EMBL/GenBank/DDBJ databases">
        <title>Candida boidinii NBRC 1967.</title>
        <authorList>
            <person name="Ichikawa N."/>
            <person name="Sato H."/>
            <person name="Tonouchi N."/>
        </authorList>
    </citation>
    <scope>NUCLEOTIDE SEQUENCE</scope>
    <source>
        <strain evidence="1">NBRC 1967</strain>
    </source>
</reference>
<evidence type="ECO:0000313" key="1">
    <source>
        <dbReference type="EMBL" id="GME93295.1"/>
    </source>
</evidence>
<name>A0ACB5TRQ0_CANBO</name>
<accession>A0ACB5TRQ0</accession>
<sequence>MLIPLKEKLFNSINLIINNDKELSNFVIELTEFDKYLIENFGFNPNYSFNNNNNSSGNDQWSGLIGDLILFNTKIFNKWLSNEKLFVSHRYDEIVNTNQNESEISINKDDDKNKSKSKNNKNNKLILQPFSIDFDIVKDGETKPTNSSINLKNLIENITKTFENLSLKFQLKIISEVQLKLLDFYFEKLVNGLDALNLYKIEEINLNDDGVTVKYLERILRIFNSSEYMIENMQKWNEEIVFIELWNSINDNNDNCFFTSVINNYNIKINEKIFKIINNYFEKLINNNFKFYYNMNQWTNENINEINNNEINFIIKLIKNELIFLKKSINFKNYLNIKIRISKIILKFFNEKILKNFKINIINSNKLEKDLNYIIESIELPKLIEYKQFEQCIIVLTDKEKEKDVNQLKIKYKLDLIDDKLIKEMVLRRG</sequence>
<evidence type="ECO:0000313" key="2">
    <source>
        <dbReference type="Proteomes" id="UP001165101"/>
    </source>
</evidence>
<keyword evidence="2" id="KW-1185">Reference proteome</keyword>
<gene>
    <name evidence="1" type="ORF">Cboi01_000308600</name>
</gene>
<dbReference type="EMBL" id="BSXV01001587">
    <property type="protein sequence ID" value="GME93295.1"/>
    <property type="molecule type" value="Genomic_DNA"/>
</dbReference>
<dbReference type="Proteomes" id="UP001165101">
    <property type="component" value="Unassembled WGS sequence"/>
</dbReference>
<comment type="caution">
    <text evidence="1">The sequence shown here is derived from an EMBL/GenBank/DDBJ whole genome shotgun (WGS) entry which is preliminary data.</text>
</comment>
<protein>
    <submittedName>
        <fullName evidence="1">Unnamed protein product</fullName>
    </submittedName>
</protein>